<dbReference type="GO" id="GO:0043565">
    <property type="term" value="F:sequence-specific DNA binding"/>
    <property type="evidence" value="ECO:0007669"/>
    <property type="project" value="InterPro"/>
</dbReference>
<dbReference type="EMBL" id="CP078073">
    <property type="protein sequence ID" value="QXL87909.1"/>
    <property type="molecule type" value="Genomic_DNA"/>
</dbReference>
<name>A0A975YFY6_9RHOB</name>
<dbReference type="Gene3D" id="1.10.1740.10">
    <property type="match status" value="1"/>
</dbReference>
<feature type="domain" description="DNA binding HTH" evidence="1">
    <location>
        <begin position="181"/>
        <end position="207"/>
    </location>
</feature>
<evidence type="ECO:0000259" key="1">
    <source>
        <dbReference type="Pfam" id="PF02954"/>
    </source>
</evidence>
<evidence type="ECO:0000259" key="2">
    <source>
        <dbReference type="Pfam" id="PF04542"/>
    </source>
</evidence>
<proteinExistence type="predicted"/>
<dbReference type="AlphaFoldDB" id="A0A975YFY6"/>
<dbReference type="GO" id="GO:0003700">
    <property type="term" value="F:DNA-binding transcription factor activity"/>
    <property type="evidence" value="ECO:0007669"/>
    <property type="project" value="InterPro"/>
</dbReference>
<dbReference type="InterPro" id="IPR007627">
    <property type="entry name" value="RNA_pol_sigma70_r2"/>
</dbReference>
<dbReference type="EMBL" id="JAIMBW010000001">
    <property type="protein sequence ID" value="MBY4895317.1"/>
    <property type="molecule type" value="Genomic_DNA"/>
</dbReference>
<gene>
    <name evidence="3" type="ORF">KUL25_21360</name>
</gene>
<sequence length="236" mass="25580">MRAAIPGLPMKFRRSRVFGPSSPSTWTKANTMEHLNALIDPASRINRNINIRAARLALSGAAPGLDAEDIAQELREEVLRRAEQFDPERACFDTFVDRIVKNRIADLARQSQAAKASRKTQSFETPILGKNGEEGLTLADTLSETSPTHGVDDFAAHHGAGLKSDVATFLASLCPSSRSIAIAVSQGSVADAARILDLHRSTIYERLSVIRKAAIAMGLDGYFEAAPRQFAPRVGK</sequence>
<dbReference type="RefSeq" id="WP_257894756.1">
    <property type="nucleotide sequence ID" value="NZ_JAIMBW010000001.1"/>
</dbReference>
<accession>A0A975YFY6</accession>
<dbReference type="SUPFAM" id="SSF88946">
    <property type="entry name" value="Sigma2 domain of RNA polymerase sigma factors"/>
    <property type="match status" value="1"/>
</dbReference>
<evidence type="ECO:0000313" key="4">
    <source>
        <dbReference type="Proteomes" id="UP000693972"/>
    </source>
</evidence>
<organism evidence="3">
    <name type="scientific">Gymnodinialimonas phycosphaerae</name>
    <dbReference type="NCBI Taxonomy" id="2841589"/>
    <lineage>
        <taxon>Bacteria</taxon>
        <taxon>Pseudomonadati</taxon>
        <taxon>Pseudomonadota</taxon>
        <taxon>Alphaproteobacteria</taxon>
        <taxon>Rhodobacterales</taxon>
        <taxon>Paracoccaceae</taxon>
        <taxon>Gymnodinialimonas</taxon>
    </lineage>
</organism>
<dbReference type="Pfam" id="PF04542">
    <property type="entry name" value="Sigma70_r2"/>
    <property type="match status" value="1"/>
</dbReference>
<dbReference type="InterPro" id="IPR002197">
    <property type="entry name" value="HTH_Fis"/>
</dbReference>
<dbReference type="Proteomes" id="UP000693972">
    <property type="component" value="Unassembled WGS sequence"/>
</dbReference>
<dbReference type="InterPro" id="IPR013325">
    <property type="entry name" value="RNA_pol_sigma_r2"/>
</dbReference>
<dbReference type="Pfam" id="PF02954">
    <property type="entry name" value="HTH_8"/>
    <property type="match status" value="1"/>
</dbReference>
<dbReference type="GO" id="GO:0006352">
    <property type="term" value="P:DNA-templated transcription initiation"/>
    <property type="evidence" value="ECO:0007669"/>
    <property type="project" value="InterPro"/>
</dbReference>
<feature type="domain" description="RNA polymerase sigma-70 region 2" evidence="2">
    <location>
        <begin position="55"/>
        <end position="112"/>
    </location>
</feature>
<protein>
    <submittedName>
        <fullName evidence="3">Sigma-70 family RNA polymerase sigma factor</fullName>
    </submittedName>
</protein>
<reference evidence="3 4" key="1">
    <citation type="submission" date="2021-07" db="EMBL/GenBank/DDBJ databases">
        <title>Karlodiniumbacter phycospheric gen. nov., sp. nov., a phycosphere bacterium isolated from karlodinium veneficum.</title>
        <authorList>
            <person name="Peng Y."/>
            <person name="Jiang L."/>
            <person name="Lee J."/>
        </authorList>
    </citation>
    <scope>NUCLEOTIDE SEQUENCE</scope>
    <source>
        <strain evidence="3 4">N5</strain>
    </source>
</reference>
<keyword evidence="4" id="KW-1185">Reference proteome</keyword>
<evidence type="ECO:0000313" key="3">
    <source>
        <dbReference type="EMBL" id="QXL87909.1"/>
    </source>
</evidence>